<organism evidence="8 9">
    <name type="scientific">Desulfomicrobium apsheronum</name>
    <dbReference type="NCBI Taxonomy" id="52560"/>
    <lineage>
        <taxon>Bacteria</taxon>
        <taxon>Pseudomonadati</taxon>
        <taxon>Thermodesulfobacteriota</taxon>
        <taxon>Desulfovibrionia</taxon>
        <taxon>Desulfovibrionales</taxon>
        <taxon>Desulfomicrobiaceae</taxon>
        <taxon>Desulfomicrobium</taxon>
    </lineage>
</organism>
<keyword evidence="4 5" id="KW-0413">Isomerase</keyword>
<comment type="similarity">
    <text evidence="2 5">Belongs to the pseudouridine synthase TruB family. Type 1 subfamily.</text>
</comment>
<evidence type="ECO:0000256" key="1">
    <source>
        <dbReference type="ARBA" id="ARBA00000385"/>
    </source>
</evidence>
<dbReference type="PANTHER" id="PTHR13767:SF2">
    <property type="entry name" value="PSEUDOURIDYLATE SYNTHASE TRUB1"/>
    <property type="match status" value="1"/>
</dbReference>
<dbReference type="InterPro" id="IPR002501">
    <property type="entry name" value="PsdUridine_synth_N"/>
</dbReference>
<dbReference type="InterPro" id="IPR014780">
    <property type="entry name" value="tRNA_psdUridine_synth_TruB"/>
</dbReference>
<dbReference type="NCBIfam" id="TIGR00431">
    <property type="entry name" value="TruB"/>
    <property type="match status" value="1"/>
</dbReference>
<dbReference type="Gene3D" id="3.30.2350.10">
    <property type="entry name" value="Pseudouridine synthase"/>
    <property type="match status" value="1"/>
</dbReference>
<dbReference type="GO" id="GO:1990481">
    <property type="term" value="P:mRNA pseudouridine synthesis"/>
    <property type="evidence" value="ECO:0007669"/>
    <property type="project" value="TreeGrafter"/>
</dbReference>
<dbReference type="InterPro" id="IPR032819">
    <property type="entry name" value="TruB_C"/>
</dbReference>
<proteinExistence type="inferred from homology"/>
<dbReference type="GO" id="GO:0031119">
    <property type="term" value="P:tRNA pseudouridine synthesis"/>
    <property type="evidence" value="ECO:0007669"/>
    <property type="project" value="UniProtKB-UniRule"/>
</dbReference>
<comment type="function">
    <text evidence="5">Responsible for synthesis of pseudouridine from uracil-55 in the psi GC loop of transfer RNAs.</text>
</comment>
<comment type="catalytic activity">
    <reaction evidence="1 5">
        <text>uridine(55) in tRNA = pseudouridine(55) in tRNA</text>
        <dbReference type="Rhea" id="RHEA:42532"/>
        <dbReference type="Rhea" id="RHEA-COMP:10101"/>
        <dbReference type="Rhea" id="RHEA-COMP:10102"/>
        <dbReference type="ChEBI" id="CHEBI:65314"/>
        <dbReference type="ChEBI" id="CHEBI:65315"/>
        <dbReference type="EC" id="5.4.99.25"/>
    </reaction>
</comment>
<dbReference type="PANTHER" id="PTHR13767">
    <property type="entry name" value="TRNA-PSEUDOURIDINE SYNTHASE"/>
    <property type="match status" value="1"/>
</dbReference>
<evidence type="ECO:0000256" key="4">
    <source>
        <dbReference type="ARBA" id="ARBA00023235"/>
    </source>
</evidence>
<dbReference type="AlphaFoldDB" id="A0A1I3U8U8"/>
<evidence type="ECO:0000259" key="7">
    <source>
        <dbReference type="Pfam" id="PF16198"/>
    </source>
</evidence>
<dbReference type="InterPro" id="IPR020103">
    <property type="entry name" value="PsdUridine_synth_cat_dom_sf"/>
</dbReference>
<evidence type="ECO:0000256" key="3">
    <source>
        <dbReference type="ARBA" id="ARBA00022694"/>
    </source>
</evidence>
<feature type="domain" description="tRNA pseudouridylate synthase B C-terminal" evidence="7">
    <location>
        <begin position="180"/>
        <end position="236"/>
    </location>
</feature>
<dbReference type="Pfam" id="PF01509">
    <property type="entry name" value="TruB_N"/>
    <property type="match status" value="1"/>
</dbReference>
<reference evidence="9" key="1">
    <citation type="submission" date="2016-10" db="EMBL/GenBank/DDBJ databases">
        <authorList>
            <person name="Varghese N."/>
            <person name="Submissions S."/>
        </authorList>
    </citation>
    <scope>NUCLEOTIDE SEQUENCE [LARGE SCALE GENOMIC DNA]</scope>
    <source>
        <strain evidence="9">DSM 5918</strain>
    </source>
</reference>
<name>A0A1I3U8U8_9BACT</name>
<keyword evidence="3 5" id="KW-0819">tRNA processing</keyword>
<gene>
    <name evidence="5" type="primary">truB</name>
    <name evidence="8" type="ORF">SAMN04488082_10735</name>
</gene>
<dbReference type="RefSeq" id="WP_092374190.1">
    <property type="nucleotide sequence ID" value="NZ_FORX01000007.1"/>
</dbReference>
<evidence type="ECO:0000313" key="9">
    <source>
        <dbReference type="Proteomes" id="UP000198635"/>
    </source>
</evidence>
<dbReference type="GO" id="GO:0003723">
    <property type="term" value="F:RNA binding"/>
    <property type="evidence" value="ECO:0007669"/>
    <property type="project" value="InterPro"/>
</dbReference>
<evidence type="ECO:0000313" key="8">
    <source>
        <dbReference type="EMBL" id="SFJ78276.1"/>
    </source>
</evidence>
<protein>
    <recommendedName>
        <fullName evidence="5">tRNA pseudouridine synthase B</fullName>
        <ecNumber evidence="5">5.4.99.25</ecNumber>
    </recommendedName>
    <alternativeName>
        <fullName evidence="5">tRNA pseudouridine(55) synthase</fullName>
        <shortName evidence="5">Psi55 synthase</shortName>
    </alternativeName>
    <alternativeName>
        <fullName evidence="5">tRNA pseudouridylate synthase</fullName>
    </alternativeName>
    <alternativeName>
        <fullName evidence="5">tRNA-uridine isomerase</fullName>
    </alternativeName>
</protein>
<dbReference type="CDD" id="cd02573">
    <property type="entry name" value="PseudoU_synth_EcTruB"/>
    <property type="match status" value="1"/>
</dbReference>
<sequence>MSAPSLKQLDGVLVLHKPGGPTSADCLNQIKRHLGQKKIGHAGTLDPMATGVLLVLLGQGTKLANYLVDGRKTYRGRLILGQTTDSYDTQGKVLAEAPWEHLDPEAVRAEVLGWKGTISQEVPPVSAAKHQGKPLYALHRAGQEVPVKVKDVTIFDSQLLSMELPSLDFRVTCSAGTYIRSLAHSLGMRLGCGAVLSELEREASHPFTLAQAHDLEKVLESKDQLHELVLPMTQALPHWPKLVLSHEQAALVQNGAWLPTSLFPDYPAQEGDRALMLSAERAPLALMEAGMRAGVLSWAILRGLWQA</sequence>
<feature type="active site" description="Nucleophile" evidence="5">
    <location>
        <position position="46"/>
    </location>
</feature>
<evidence type="ECO:0000256" key="2">
    <source>
        <dbReference type="ARBA" id="ARBA00005642"/>
    </source>
</evidence>
<dbReference type="GO" id="GO:0160148">
    <property type="term" value="F:tRNA pseudouridine(55) synthase activity"/>
    <property type="evidence" value="ECO:0007669"/>
    <property type="project" value="UniProtKB-EC"/>
</dbReference>
<accession>A0A1I3U8U8</accession>
<dbReference type="OrthoDB" id="9802309at2"/>
<dbReference type="HAMAP" id="MF_01080">
    <property type="entry name" value="TruB_bact"/>
    <property type="match status" value="1"/>
</dbReference>
<dbReference type="STRING" id="52560.SAMN04488082_10735"/>
<dbReference type="EMBL" id="FORX01000007">
    <property type="protein sequence ID" value="SFJ78276.1"/>
    <property type="molecule type" value="Genomic_DNA"/>
</dbReference>
<dbReference type="EC" id="5.4.99.25" evidence="5"/>
<evidence type="ECO:0000259" key="6">
    <source>
        <dbReference type="Pfam" id="PF01509"/>
    </source>
</evidence>
<dbReference type="Proteomes" id="UP000198635">
    <property type="component" value="Unassembled WGS sequence"/>
</dbReference>
<dbReference type="SUPFAM" id="SSF55120">
    <property type="entry name" value="Pseudouridine synthase"/>
    <property type="match status" value="1"/>
</dbReference>
<evidence type="ECO:0000256" key="5">
    <source>
        <dbReference type="HAMAP-Rule" id="MF_01080"/>
    </source>
</evidence>
<dbReference type="Pfam" id="PF16198">
    <property type="entry name" value="TruB_C_2"/>
    <property type="match status" value="1"/>
</dbReference>
<keyword evidence="9" id="KW-1185">Reference proteome</keyword>
<feature type="domain" description="Pseudouridine synthase II N-terminal" evidence="6">
    <location>
        <begin position="31"/>
        <end position="179"/>
    </location>
</feature>